<dbReference type="InterPro" id="IPR002125">
    <property type="entry name" value="CMP_dCMP_dom"/>
</dbReference>
<dbReference type="PROSITE" id="PS00903">
    <property type="entry name" value="CYT_DCMP_DEAMINASES_1"/>
    <property type="match status" value="1"/>
</dbReference>
<dbReference type="CDD" id="cd01285">
    <property type="entry name" value="nucleoside_deaminase"/>
    <property type="match status" value="1"/>
</dbReference>
<comment type="similarity">
    <text evidence="1">Belongs to the cytidine and deoxycytidylate deaminase family.</text>
</comment>
<dbReference type="InterPro" id="IPR016193">
    <property type="entry name" value="Cytidine_deaminase-like"/>
</dbReference>
<protein>
    <submittedName>
        <fullName evidence="6">Nucleoside deaminase</fullName>
    </submittedName>
</protein>
<evidence type="ECO:0000313" key="7">
    <source>
        <dbReference type="Proteomes" id="UP000305881"/>
    </source>
</evidence>
<dbReference type="GO" id="GO:0047974">
    <property type="term" value="F:guanosine deaminase activity"/>
    <property type="evidence" value="ECO:0007669"/>
    <property type="project" value="TreeGrafter"/>
</dbReference>
<dbReference type="OrthoDB" id="9802676at2"/>
<dbReference type="AlphaFoldDB" id="A0A4P9UR20"/>
<keyword evidence="4" id="KW-0862">Zinc</keyword>
<dbReference type="Gene3D" id="3.40.140.10">
    <property type="entry name" value="Cytidine Deaminase, domain 2"/>
    <property type="match status" value="1"/>
</dbReference>
<sequence length="157" mass="17261">MNTHSDYLQQAIDLAAENVESGQGGPYGALIVKEGKIIAASGNQVTGRLDPTAHAEVMAIRMACQTLNDYQLTGCTLYTSCEPCPMCLGAIYWARLDKVYYACSREDAAAAGFDDSFIYDEIPLPPDERSIAMLNLKQGNDLKPFELWNAKPDKILY</sequence>
<evidence type="ECO:0000313" key="6">
    <source>
        <dbReference type="EMBL" id="QCW83912.1"/>
    </source>
</evidence>
<reference evidence="7" key="1">
    <citation type="journal article" date="2019" name="J. Bacteriol.">
        <title>A Mutagenic Screen Identifies a TonB-Dependent Receptor Required for the Lanthanide Metal Switch in the Type I Methanotroph 'Methylotuvimicrobium buryatense' 5GB1C.</title>
        <authorList>
            <person name="Groom J.D."/>
            <person name="Ford S.M."/>
            <person name="Pesesky M.W."/>
            <person name="Lidstrom M.E."/>
        </authorList>
    </citation>
    <scope>NUCLEOTIDE SEQUENCE [LARGE SCALE GENOMIC DNA]</scope>
    <source>
        <strain evidence="7">5GB1C</strain>
    </source>
</reference>
<feature type="domain" description="CMP/dCMP-type deaminase" evidence="5">
    <location>
        <begin position="2"/>
        <end position="114"/>
    </location>
</feature>
<evidence type="ECO:0000256" key="2">
    <source>
        <dbReference type="ARBA" id="ARBA00022723"/>
    </source>
</evidence>
<gene>
    <name evidence="6" type="ORF">EQU24_17950</name>
</gene>
<dbReference type="STRING" id="675511.GCA_000341735_03857"/>
<dbReference type="GO" id="GO:0008270">
    <property type="term" value="F:zinc ion binding"/>
    <property type="evidence" value="ECO:0007669"/>
    <property type="project" value="InterPro"/>
</dbReference>
<dbReference type="KEGG" id="mbur:EQU24_17950"/>
<evidence type="ECO:0000256" key="4">
    <source>
        <dbReference type="ARBA" id="ARBA00022833"/>
    </source>
</evidence>
<dbReference type="RefSeq" id="WP_017842240.1">
    <property type="nucleotide sequence ID" value="NZ_CP035467.1"/>
</dbReference>
<proteinExistence type="inferred from homology"/>
<dbReference type="Proteomes" id="UP000305881">
    <property type="component" value="Chromosome"/>
</dbReference>
<keyword evidence="3" id="KW-0378">Hydrolase</keyword>
<accession>A0A4P9UR20</accession>
<evidence type="ECO:0000259" key="5">
    <source>
        <dbReference type="PROSITE" id="PS51747"/>
    </source>
</evidence>
<dbReference type="PROSITE" id="PS51747">
    <property type="entry name" value="CYT_DCMP_DEAMINASES_2"/>
    <property type="match status" value="1"/>
</dbReference>
<dbReference type="FunFam" id="3.40.140.10:FF:000011">
    <property type="entry name" value="tRNA-specific adenosine deaminase"/>
    <property type="match status" value="1"/>
</dbReference>
<name>A0A4P9UR20_METBY</name>
<dbReference type="GO" id="GO:0006152">
    <property type="term" value="P:purine nucleoside catabolic process"/>
    <property type="evidence" value="ECO:0007669"/>
    <property type="project" value="TreeGrafter"/>
</dbReference>
<dbReference type="PANTHER" id="PTHR11079:SF161">
    <property type="entry name" value="CMP_DCMP-TYPE DEAMINASE DOMAIN-CONTAINING PROTEIN"/>
    <property type="match status" value="1"/>
</dbReference>
<dbReference type="PANTHER" id="PTHR11079">
    <property type="entry name" value="CYTOSINE DEAMINASE FAMILY MEMBER"/>
    <property type="match status" value="1"/>
</dbReference>
<evidence type="ECO:0000256" key="1">
    <source>
        <dbReference type="ARBA" id="ARBA00006576"/>
    </source>
</evidence>
<evidence type="ECO:0000256" key="3">
    <source>
        <dbReference type="ARBA" id="ARBA00022801"/>
    </source>
</evidence>
<keyword evidence="2" id="KW-0479">Metal-binding</keyword>
<dbReference type="Pfam" id="PF00383">
    <property type="entry name" value="dCMP_cyt_deam_1"/>
    <property type="match status" value="1"/>
</dbReference>
<dbReference type="SUPFAM" id="SSF53927">
    <property type="entry name" value="Cytidine deaminase-like"/>
    <property type="match status" value="1"/>
</dbReference>
<organism evidence="6 7">
    <name type="scientific">Methylotuvimicrobium buryatense</name>
    <name type="common">Methylomicrobium buryatense</name>
    <dbReference type="NCBI Taxonomy" id="95641"/>
    <lineage>
        <taxon>Bacteria</taxon>
        <taxon>Pseudomonadati</taxon>
        <taxon>Pseudomonadota</taxon>
        <taxon>Gammaproteobacteria</taxon>
        <taxon>Methylococcales</taxon>
        <taxon>Methylococcaceae</taxon>
        <taxon>Methylotuvimicrobium</taxon>
    </lineage>
</organism>
<dbReference type="InterPro" id="IPR016192">
    <property type="entry name" value="APOBEC/CMP_deaminase_Zn-bd"/>
</dbReference>
<keyword evidence="7" id="KW-1185">Reference proteome</keyword>
<dbReference type="EMBL" id="CP035467">
    <property type="protein sequence ID" value="QCW83912.1"/>
    <property type="molecule type" value="Genomic_DNA"/>
</dbReference>